<proteinExistence type="predicted"/>
<evidence type="ECO:0000256" key="2">
    <source>
        <dbReference type="ARBA" id="ARBA00023125"/>
    </source>
</evidence>
<evidence type="ECO:0000256" key="4">
    <source>
        <dbReference type="PROSITE-ProRule" id="PRU00267"/>
    </source>
</evidence>
<dbReference type="SUPFAM" id="SSF47095">
    <property type="entry name" value="HMG-box"/>
    <property type="match status" value="2"/>
</dbReference>
<keyword evidence="3 4" id="KW-0539">Nucleus</keyword>
<evidence type="ECO:0000313" key="6">
    <source>
        <dbReference type="EMBL" id="GAX21654.1"/>
    </source>
</evidence>
<protein>
    <recommendedName>
        <fullName evidence="5">HMG box domain-containing protein</fullName>
    </recommendedName>
</protein>
<evidence type="ECO:0000259" key="5">
    <source>
        <dbReference type="PROSITE" id="PS50118"/>
    </source>
</evidence>
<dbReference type="PANTHER" id="PTHR48112:SF32">
    <property type="entry name" value="HIGH MOBILITY GROUP PROTEIN B3"/>
    <property type="match status" value="1"/>
</dbReference>
<keyword evidence="2 4" id="KW-0238">DNA-binding</keyword>
<feature type="DNA-binding region" description="HMG box" evidence="4">
    <location>
        <begin position="28"/>
        <end position="100"/>
    </location>
</feature>
<feature type="DNA-binding region" description="HMG box" evidence="4">
    <location>
        <begin position="116"/>
        <end position="184"/>
    </location>
</feature>
<dbReference type="CDD" id="cd00084">
    <property type="entry name" value="HMG-box_SF"/>
    <property type="match status" value="1"/>
</dbReference>
<dbReference type="Proteomes" id="UP000198406">
    <property type="component" value="Unassembled WGS sequence"/>
</dbReference>
<dbReference type="Pfam" id="PF00505">
    <property type="entry name" value="HMG_box"/>
    <property type="match status" value="2"/>
</dbReference>
<keyword evidence="7" id="KW-1185">Reference proteome</keyword>
<dbReference type="AlphaFoldDB" id="A0A1Z5K5Z2"/>
<evidence type="ECO:0000313" key="7">
    <source>
        <dbReference type="Proteomes" id="UP000198406"/>
    </source>
</evidence>
<dbReference type="PANTHER" id="PTHR48112">
    <property type="entry name" value="HIGH MOBILITY GROUP PROTEIN DSP1"/>
    <property type="match status" value="1"/>
</dbReference>
<accession>A0A1Z5K5Z2</accession>
<feature type="domain" description="HMG box" evidence="5">
    <location>
        <begin position="116"/>
        <end position="184"/>
    </location>
</feature>
<dbReference type="PRINTS" id="PR00886">
    <property type="entry name" value="HIGHMOBLTY12"/>
</dbReference>
<dbReference type="GO" id="GO:0003677">
    <property type="term" value="F:DNA binding"/>
    <property type="evidence" value="ECO:0007669"/>
    <property type="project" value="UniProtKB-UniRule"/>
</dbReference>
<dbReference type="Gene3D" id="1.10.30.10">
    <property type="entry name" value="High mobility group box domain"/>
    <property type="match status" value="2"/>
</dbReference>
<sequence>MLIFFGKQHWNMAKHTSVHEQGVAIKAPRRFKSAFICYSSERHKEIREELAERGLKEKTTNVAKMISKEWHEMTPEEREFWEEKSKDDQSRYAEELTAYHAAQAQLKRPPKDPNAPRRPMSAFLAFSNQRRGALKRANPSMTNADLSKTLSQIWIELPAELKKEYIDREALLRAQYKVDKAVWQKSQRTSFESDQEETMRSTSILESAVILPIPLQASHPVDDASHAQHLWTRPSELFCGRPVERSPETLQQALWQSHAKAVDVASTNRQSVAESKLLQISNVRSEVNLNHHYHEEEEDMEPNAIFPP</sequence>
<comment type="caution">
    <text evidence="6">The sequence shown here is derived from an EMBL/GenBank/DDBJ whole genome shotgun (WGS) entry which is preliminary data.</text>
</comment>
<organism evidence="6 7">
    <name type="scientific">Fistulifera solaris</name>
    <name type="common">Oleaginous diatom</name>
    <dbReference type="NCBI Taxonomy" id="1519565"/>
    <lineage>
        <taxon>Eukaryota</taxon>
        <taxon>Sar</taxon>
        <taxon>Stramenopiles</taxon>
        <taxon>Ochrophyta</taxon>
        <taxon>Bacillariophyta</taxon>
        <taxon>Bacillariophyceae</taxon>
        <taxon>Bacillariophycidae</taxon>
        <taxon>Naviculales</taxon>
        <taxon>Naviculaceae</taxon>
        <taxon>Fistulifera</taxon>
    </lineage>
</organism>
<dbReference type="SMART" id="SM00398">
    <property type="entry name" value="HMG"/>
    <property type="match status" value="2"/>
</dbReference>
<dbReference type="InterPro" id="IPR009071">
    <property type="entry name" value="HMG_box_dom"/>
</dbReference>
<reference evidence="6 7" key="1">
    <citation type="journal article" date="2015" name="Plant Cell">
        <title>Oil accumulation by the oleaginous diatom Fistulifera solaris as revealed by the genome and transcriptome.</title>
        <authorList>
            <person name="Tanaka T."/>
            <person name="Maeda Y."/>
            <person name="Veluchamy A."/>
            <person name="Tanaka M."/>
            <person name="Abida H."/>
            <person name="Marechal E."/>
            <person name="Bowler C."/>
            <person name="Muto M."/>
            <person name="Sunaga Y."/>
            <person name="Tanaka M."/>
            <person name="Yoshino T."/>
            <person name="Taniguchi T."/>
            <person name="Fukuda Y."/>
            <person name="Nemoto M."/>
            <person name="Matsumoto M."/>
            <person name="Wong P.S."/>
            <person name="Aburatani S."/>
            <person name="Fujibuchi W."/>
        </authorList>
    </citation>
    <scope>NUCLEOTIDE SEQUENCE [LARGE SCALE GENOMIC DNA]</scope>
    <source>
        <strain evidence="6 7">JPCC DA0580</strain>
    </source>
</reference>
<dbReference type="GO" id="GO:0005634">
    <property type="term" value="C:nucleus"/>
    <property type="evidence" value="ECO:0007669"/>
    <property type="project" value="UniProtKB-SubCell"/>
</dbReference>
<dbReference type="EMBL" id="BDSP01000170">
    <property type="protein sequence ID" value="GAX21654.1"/>
    <property type="molecule type" value="Genomic_DNA"/>
</dbReference>
<dbReference type="OrthoDB" id="1919336at2759"/>
<gene>
    <name evidence="6" type="ORF">FisN_29Hu091</name>
</gene>
<feature type="domain" description="HMG box" evidence="5">
    <location>
        <begin position="28"/>
        <end position="100"/>
    </location>
</feature>
<dbReference type="InterPro" id="IPR036910">
    <property type="entry name" value="HMG_box_dom_sf"/>
</dbReference>
<comment type="subcellular location">
    <subcellularLocation>
        <location evidence="1">Nucleus</location>
    </subcellularLocation>
</comment>
<dbReference type="PROSITE" id="PS50118">
    <property type="entry name" value="HMG_BOX_2"/>
    <property type="match status" value="2"/>
</dbReference>
<name>A0A1Z5K5Z2_FISSO</name>
<evidence type="ECO:0000256" key="3">
    <source>
        <dbReference type="ARBA" id="ARBA00023242"/>
    </source>
</evidence>
<dbReference type="InterPro" id="IPR050342">
    <property type="entry name" value="HMGB"/>
</dbReference>
<dbReference type="InParanoid" id="A0A1Z5K5Z2"/>
<evidence type="ECO:0000256" key="1">
    <source>
        <dbReference type="ARBA" id="ARBA00004123"/>
    </source>
</evidence>